<dbReference type="Proteomes" id="UP000717996">
    <property type="component" value="Unassembled WGS sequence"/>
</dbReference>
<reference evidence="2" key="1">
    <citation type="journal article" date="2020" name="Microb. Genom.">
        <title>Genetic diversity of clinical and environmental Mucorales isolates obtained from an investigation of mucormycosis cases among solid organ transplant recipients.</title>
        <authorList>
            <person name="Nguyen M.H."/>
            <person name="Kaul D."/>
            <person name="Muto C."/>
            <person name="Cheng S.J."/>
            <person name="Richter R.A."/>
            <person name="Bruno V.M."/>
            <person name="Liu G."/>
            <person name="Beyhan S."/>
            <person name="Sundermann A.J."/>
            <person name="Mounaud S."/>
            <person name="Pasculle A.W."/>
            <person name="Nierman W.C."/>
            <person name="Driscoll E."/>
            <person name="Cumbie R."/>
            <person name="Clancy C.J."/>
            <person name="Dupont C.L."/>
        </authorList>
    </citation>
    <scope>NUCLEOTIDE SEQUENCE</scope>
    <source>
        <strain evidence="2">GL16</strain>
    </source>
</reference>
<feature type="compositionally biased region" description="Basic and acidic residues" evidence="1">
    <location>
        <begin position="84"/>
        <end position="100"/>
    </location>
</feature>
<dbReference type="EMBL" id="JAANIT010002856">
    <property type="protein sequence ID" value="KAG1535317.1"/>
    <property type="molecule type" value="Genomic_DNA"/>
</dbReference>
<dbReference type="AlphaFoldDB" id="A0A9P7C4X4"/>
<evidence type="ECO:0000313" key="2">
    <source>
        <dbReference type="EMBL" id="KAG1535317.1"/>
    </source>
</evidence>
<evidence type="ECO:0000313" key="3">
    <source>
        <dbReference type="Proteomes" id="UP000717996"/>
    </source>
</evidence>
<gene>
    <name evidence="2" type="ORF">G6F51_011604</name>
</gene>
<accession>A0A9P7C4X4</accession>
<comment type="caution">
    <text evidence="2">The sequence shown here is derived from an EMBL/GenBank/DDBJ whole genome shotgun (WGS) entry which is preliminary data.</text>
</comment>
<feature type="region of interest" description="Disordered" evidence="1">
    <location>
        <begin position="61"/>
        <end position="100"/>
    </location>
</feature>
<sequence>MGIFATYCKPTLPELSCSQGLAYRSLWKANPLRHPVLKDIPSSQLRSYPTVMHHVTFAERTTRSGRPTNCDVVEGRSPTTGEPEGTREEADLITHRTHDY</sequence>
<evidence type="ECO:0000256" key="1">
    <source>
        <dbReference type="SAM" id="MobiDB-lite"/>
    </source>
</evidence>
<organism evidence="2 3">
    <name type="scientific">Rhizopus oryzae</name>
    <name type="common">Mucormycosis agent</name>
    <name type="synonym">Rhizopus arrhizus var. delemar</name>
    <dbReference type="NCBI Taxonomy" id="64495"/>
    <lineage>
        <taxon>Eukaryota</taxon>
        <taxon>Fungi</taxon>
        <taxon>Fungi incertae sedis</taxon>
        <taxon>Mucoromycota</taxon>
        <taxon>Mucoromycotina</taxon>
        <taxon>Mucoromycetes</taxon>
        <taxon>Mucorales</taxon>
        <taxon>Mucorineae</taxon>
        <taxon>Rhizopodaceae</taxon>
        <taxon>Rhizopus</taxon>
    </lineage>
</organism>
<proteinExistence type="predicted"/>
<name>A0A9P7C4X4_RHIOR</name>
<protein>
    <submittedName>
        <fullName evidence="2">Uncharacterized protein</fullName>
    </submittedName>
</protein>